<sequence>MMKDSESQLGEPVSKVDSDEVGQVGDARHMGVFGKAAAAGGKQYRVLGRWKTSFVFIHTEVGIGILSLPSVLKTLGMVPGIIAILGIGALATWTAYLYLLFWRKYPHIDNLPDAMRVLGGKPLAIIGAIGLIINLSFACSSAVLTMSIAFNTLSHHSMCTVAFVGFAALVCYVLCMPRTLNFVSYFSAPATLAIIVPIFIVIGSLVHGKPQSAPDVWSPDMKVVGNPNFREAFSAILSIFYAFGGRQAFLTVAAEMENPSKDFVPALFILQSFAIPMYLVTAAAIYGLAGQYTTSPALGSAPLIPAKAAYGILLVTLFNTGLFYSHAGIKYLYVFVMRDALKIPEEMTLNNVKTWSIWVTLATAFWALVFILANAIPSFSNIIGVSSALLVGWFSFGIPGICWLHLNWKTQFLGWKNTCQAILCYSMIALSLFLNSAGMWASITSLIKLFNSPNSTVHGSFTCADNSLF</sequence>
<dbReference type="eggNOG" id="ENOG502SK2W">
    <property type="taxonomic scope" value="Eukaryota"/>
</dbReference>
<reference evidence="8 9" key="1">
    <citation type="submission" date="2013-03" db="EMBL/GenBank/DDBJ databases">
        <title>The Genome Sequence of Capronia coronata CBS 617.96.</title>
        <authorList>
            <consortium name="The Broad Institute Genomics Platform"/>
            <person name="Cuomo C."/>
            <person name="de Hoog S."/>
            <person name="Gorbushina A."/>
            <person name="Walker B."/>
            <person name="Young S.K."/>
            <person name="Zeng Q."/>
            <person name="Gargeya S."/>
            <person name="Fitzgerald M."/>
            <person name="Haas B."/>
            <person name="Abouelleil A."/>
            <person name="Allen A.W."/>
            <person name="Alvarado L."/>
            <person name="Arachchi H.M."/>
            <person name="Berlin A.M."/>
            <person name="Chapman S.B."/>
            <person name="Gainer-Dewar J."/>
            <person name="Goldberg J."/>
            <person name="Griggs A."/>
            <person name="Gujja S."/>
            <person name="Hansen M."/>
            <person name="Howarth C."/>
            <person name="Imamovic A."/>
            <person name="Ireland A."/>
            <person name="Larimer J."/>
            <person name="McCowan C."/>
            <person name="Murphy C."/>
            <person name="Pearson M."/>
            <person name="Poon T.W."/>
            <person name="Priest M."/>
            <person name="Roberts A."/>
            <person name="Saif S."/>
            <person name="Shea T."/>
            <person name="Sisk P."/>
            <person name="Sykes S."/>
            <person name="Wortman J."/>
            <person name="Nusbaum C."/>
            <person name="Birren B."/>
        </authorList>
    </citation>
    <scope>NUCLEOTIDE SEQUENCE [LARGE SCALE GENOMIC DNA]</scope>
    <source>
        <strain evidence="8 9">CBS 617.96</strain>
    </source>
</reference>
<dbReference type="GeneID" id="19163013"/>
<keyword evidence="5 6" id="KW-0472">Membrane</keyword>
<feature type="transmembrane region" description="Helical" evidence="6">
    <location>
        <begin position="78"/>
        <end position="102"/>
    </location>
</feature>
<feature type="transmembrane region" description="Helical" evidence="6">
    <location>
        <begin position="52"/>
        <end position="72"/>
    </location>
</feature>
<dbReference type="OrthoDB" id="294730at2759"/>
<dbReference type="GO" id="GO:0016020">
    <property type="term" value="C:membrane"/>
    <property type="evidence" value="ECO:0007669"/>
    <property type="project" value="UniProtKB-SubCell"/>
</dbReference>
<dbReference type="HOGENOM" id="CLU_027816_3_0_1"/>
<evidence type="ECO:0000256" key="3">
    <source>
        <dbReference type="ARBA" id="ARBA00022692"/>
    </source>
</evidence>
<feature type="transmembrane region" description="Helical" evidence="6">
    <location>
        <begin position="309"/>
        <end position="334"/>
    </location>
</feature>
<dbReference type="InterPro" id="IPR013057">
    <property type="entry name" value="AA_transpt_TM"/>
</dbReference>
<dbReference type="PANTHER" id="PTHR22950">
    <property type="entry name" value="AMINO ACID TRANSPORTER"/>
    <property type="match status" value="1"/>
</dbReference>
<dbReference type="RefSeq" id="XP_007727214.1">
    <property type="nucleotide sequence ID" value="XM_007729024.1"/>
</dbReference>
<dbReference type="GO" id="GO:0015179">
    <property type="term" value="F:L-amino acid transmembrane transporter activity"/>
    <property type="evidence" value="ECO:0007669"/>
    <property type="project" value="TreeGrafter"/>
</dbReference>
<feature type="transmembrane region" description="Helical" evidence="6">
    <location>
        <begin position="123"/>
        <end position="149"/>
    </location>
</feature>
<dbReference type="EMBL" id="AMWN01000007">
    <property type="protein sequence ID" value="EXJ82093.1"/>
    <property type="molecule type" value="Genomic_DNA"/>
</dbReference>
<comment type="caution">
    <text evidence="8">The sequence shown here is derived from an EMBL/GenBank/DDBJ whole genome shotgun (WGS) entry which is preliminary data.</text>
</comment>
<gene>
    <name evidence="8" type="ORF">A1O1_08162</name>
</gene>
<evidence type="ECO:0000256" key="1">
    <source>
        <dbReference type="ARBA" id="ARBA00004141"/>
    </source>
</evidence>
<feature type="transmembrane region" description="Helical" evidence="6">
    <location>
        <begin position="155"/>
        <end position="175"/>
    </location>
</feature>
<evidence type="ECO:0000313" key="8">
    <source>
        <dbReference type="EMBL" id="EXJ82093.1"/>
    </source>
</evidence>
<dbReference type="Proteomes" id="UP000019484">
    <property type="component" value="Unassembled WGS sequence"/>
</dbReference>
<evidence type="ECO:0000256" key="4">
    <source>
        <dbReference type="ARBA" id="ARBA00022989"/>
    </source>
</evidence>
<evidence type="ECO:0000256" key="5">
    <source>
        <dbReference type="ARBA" id="ARBA00023136"/>
    </source>
</evidence>
<keyword evidence="3 6" id="KW-0812">Transmembrane</keyword>
<evidence type="ECO:0000259" key="7">
    <source>
        <dbReference type="Pfam" id="PF01490"/>
    </source>
</evidence>
<feature type="transmembrane region" description="Helical" evidence="6">
    <location>
        <begin position="418"/>
        <end position="443"/>
    </location>
</feature>
<dbReference type="Pfam" id="PF01490">
    <property type="entry name" value="Aa_trans"/>
    <property type="match status" value="1"/>
</dbReference>
<evidence type="ECO:0000256" key="6">
    <source>
        <dbReference type="SAM" id="Phobius"/>
    </source>
</evidence>
<organism evidence="8 9">
    <name type="scientific">Capronia coronata CBS 617.96</name>
    <dbReference type="NCBI Taxonomy" id="1182541"/>
    <lineage>
        <taxon>Eukaryota</taxon>
        <taxon>Fungi</taxon>
        <taxon>Dikarya</taxon>
        <taxon>Ascomycota</taxon>
        <taxon>Pezizomycotina</taxon>
        <taxon>Eurotiomycetes</taxon>
        <taxon>Chaetothyriomycetidae</taxon>
        <taxon>Chaetothyriales</taxon>
        <taxon>Herpotrichiellaceae</taxon>
        <taxon>Capronia</taxon>
    </lineage>
</organism>
<comment type="similarity">
    <text evidence="2">Belongs to the amino acid/polyamine transporter 2 family.</text>
</comment>
<evidence type="ECO:0000313" key="9">
    <source>
        <dbReference type="Proteomes" id="UP000019484"/>
    </source>
</evidence>
<proteinExistence type="inferred from homology"/>
<dbReference type="STRING" id="1182541.W9XPE5"/>
<keyword evidence="4 6" id="KW-1133">Transmembrane helix</keyword>
<feature type="transmembrane region" description="Helical" evidence="6">
    <location>
        <begin position="355"/>
        <end position="376"/>
    </location>
</feature>
<dbReference type="Gene3D" id="1.20.1740.10">
    <property type="entry name" value="Amino acid/polyamine transporter I"/>
    <property type="match status" value="1"/>
</dbReference>
<protein>
    <recommendedName>
        <fullName evidence="7">Amino acid transporter transmembrane domain-containing protein</fullName>
    </recommendedName>
</protein>
<name>W9XPE5_9EURO</name>
<comment type="subcellular location">
    <subcellularLocation>
        <location evidence="1">Membrane</location>
        <topology evidence="1">Multi-pass membrane protein</topology>
    </subcellularLocation>
</comment>
<keyword evidence="9" id="KW-1185">Reference proteome</keyword>
<feature type="transmembrane region" description="Helical" evidence="6">
    <location>
        <begin position="266"/>
        <end position="289"/>
    </location>
</feature>
<dbReference type="PANTHER" id="PTHR22950:SF479">
    <property type="entry name" value="AMINO ACID TRANSPORTER (EUROFUNG)-RELATED"/>
    <property type="match status" value="1"/>
</dbReference>
<accession>W9XPE5</accession>
<feature type="transmembrane region" description="Helical" evidence="6">
    <location>
        <begin position="382"/>
        <end position="406"/>
    </location>
</feature>
<evidence type="ECO:0000256" key="2">
    <source>
        <dbReference type="ARBA" id="ARBA00008066"/>
    </source>
</evidence>
<dbReference type="AlphaFoldDB" id="W9XPE5"/>
<feature type="transmembrane region" description="Helical" evidence="6">
    <location>
        <begin position="232"/>
        <end position="254"/>
    </location>
</feature>
<feature type="domain" description="Amino acid transporter transmembrane" evidence="7">
    <location>
        <begin position="49"/>
        <end position="443"/>
    </location>
</feature>
<feature type="transmembrane region" description="Helical" evidence="6">
    <location>
        <begin position="182"/>
        <end position="206"/>
    </location>
</feature>